<dbReference type="EMBL" id="QXED01000008">
    <property type="protein sequence ID" value="RIV19398.1"/>
    <property type="molecule type" value="Genomic_DNA"/>
</dbReference>
<gene>
    <name evidence="1" type="ORF">DYU11_25185</name>
</gene>
<dbReference type="RefSeq" id="WP_119670502.1">
    <property type="nucleotide sequence ID" value="NZ_QXED01000008.1"/>
</dbReference>
<protein>
    <submittedName>
        <fullName evidence="1">Uncharacterized protein</fullName>
    </submittedName>
</protein>
<keyword evidence="2" id="KW-1185">Reference proteome</keyword>
<reference evidence="1 2" key="1">
    <citation type="submission" date="2018-08" db="EMBL/GenBank/DDBJ databases">
        <title>Fibrisoma montanum sp. nov., isolated from Danxia mountain soil.</title>
        <authorList>
            <person name="Huang Y."/>
        </authorList>
    </citation>
    <scope>NUCLEOTIDE SEQUENCE [LARGE SCALE GENOMIC DNA]</scope>
    <source>
        <strain evidence="1 2">HYT19</strain>
    </source>
</reference>
<comment type="caution">
    <text evidence="1">The sequence shown here is derived from an EMBL/GenBank/DDBJ whole genome shotgun (WGS) entry which is preliminary data.</text>
</comment>
<dbReference type="Proteomes" id="UP000283523">
    <property type="component" value="Unassembled WGS sequence"/>
</dbReference>
<accession>A0A418M124</accession>
<dbReference type="AlphaFoldDB" id="A0A418M124"/>
<evidence type="ECO:0000313" key="2">
    <source>
        <dbReference type="Proteomes" id="UP000283523"/>
    </source>
</evidence>
<name>A0A418M124_9BACT</name>
<evidence type="ECO:0000313" key="1">
    <source>
        <dbReference type="EMBL" id="RIV19398.1"/>
    </source>
</evidence>
<sequence length="166" mass="19591">MKKLVLWMLLLSSCGSEPQEIETMNTLKQVIALNIPQKLPPNKQEKTSDIRVLSVRYVVLTLGQIDSLRIETIIDDLEFHQNQLYKNGHLSAYHRRELNRLQAEESVAQKKYKLHQNSYNTFYFTRFSFGAYYDGKPVIGSGDMLFTIDYKYTKIPSRYFEHYLRQ</sequence>
<proteinExistence type="predicted"/>
<organism evidence="1 2">
    <name type="scientific">Fibrisoma montanum</name>
    <dbReference type="NCBI Taxonomy" id="2305895"/>
    <lineage>
        <taxon>Bacteria</taxon>
        <taxon>Pseudomonadati</taxon>
        <taxon>Bacteroidota</taxon>
        <taxon>Cytophagia</taxon>
        <taxon>Cytophagales</taxon>
        <taxon>Spirosomataceae</taxon>
        <taxon>Fibrisoma</taxon>
    </lineage>
</organism>